<reference evidence="2 3" key="1">
    <citation type="submission" date="2020-02" db="EMBL/GenBank/DDBJ databases">
        <title>Draft genome sequence of Haematococcus lacustris strain NIES-144.</title>
        <authorList>
            <person name="Morimoto D."/>
            <person name="Nakagawa S."/>
            <person name="Yoshida T."/>
            <person name="Sawayama S."/>
        </authorList>
    </citation>
    <scope>NUCLEOTIDE SEQUENCE [LARGE SCALE GENOMIC DNA]</scope>
    <source>
        <strain evidence="2 3">NIES-144</strain>
    </source>
</reference>
<keyword evidence="3" id="KW-1185">Reference proteome</keyword>
<dbReference type="AlphaFoldDB" id="A0A699ZD25"/>
<comment type="caution">
    <text evidence="2">The sequence shown here is derived from an EMBL/GenBank/DDBJ whole genome shotgun (WGS) entry which is preliminary data.</text>
</comment>
<evidence type="ECO:0000313" key="2">
    <source>
        <dbReference type="EMBL" id="GFH16918.1"/>
    </source>
</evidence>
<feature type="compositionally biased region" description="Pro residues" evidence="1">
    <location>
        <begin position="13"/>
        <end position="33"/>
    </location>
</feature>
<gene>
    <name evidence="2" type="ORF">HaLaN_13438</name>
</gene>
<accession>A0A699ZD25</accession>
<organism evidence="2 3">
    <name type="scientific">Haematococcus lacustris</name>
    <name type="common">Green alga</name>
    <name type="synonym">Haematococcus pluvialis</name>
    <dbReference type="NCBI Taxonomy" id="44745"/>
    <lineage>
        <taxon>Eukaryota</taxon>
        <taxon>Viridiplantae</taxon>
        <taxon>Chlorophyta</taxon>
        <taxon>core chlorophytes</taxon>
        <taxon>Chlorophyceae</taxon>
        <taxon>CS clade</taxon>
        <taxon>Chlamydomonadales</taxon>
        <taxon>Haematococcaceae</taxon>
        <taxon>Haematococcus</taxon>
    </lineage>
</organism>
<evidence type="ECO:0000313" key="3">
    <source>
        <dbReference type="Proteomes" id="UP000485058"/>
    </source>
</evidence>
<dbReference type="EMBL" id="BLLF01001070">
    <property type="protein sequence ID" value="GFH16918.1"/>
    <property type="molecule type" value="Genomic_DNA"/>
</dbReference>
<feature type="region of interest" description="Disordered" evidence="1">
    <location>
        <begin position="9"/>
        <end position="36"/>
    </location>
</feature>
<sequence length="175" mass="18100">MCMLLACLQSPPSHSPPSPAPPPPSPAPPPPPSTNSACNSITAVRFPEPGGWGVGADDVMHYQQLSLLHHLDQSRLLGAVCCAGGQRDFVYGPNPTGLLNGAPGVLFGPITGDDSDMSFSTCFSGNAAWDSTLTLFQTVSESRTTVCGVIVEHVSRPCLCLCLVLVAGLSPVSSL</sequence>
<evidence type="ECO:0000256" key="1">
    <source>
        <dbReference type="SAM" id="MobiDB-lite"/>
    </source>
</evidence>
<dbReference type="Proteomes" id="UP000485058">
    <property type="component" value="Unassembled WGS sequence"/>
</dbReference>
<name>A0A699ZD25_HAELA</name>
<protein>
    <submittedName>
        <fullName evidence="2">Uncharacterized protein</fullName>
    </submittedName>
</protein>
<proteinExistence type="predicted"/>